<keyword evidence="3" id="KW-1185">Reference proteome</keyword>
<evidence type="ECO:0000313" key="3">
    <source>
        <dbReference type="Proteomes" id="UP001206483"/>
    </source>
</evidence>
<evidence type="ECO:0000256" key="1">
    <source>
        <dbReference type="SAM" id="MobiDB-lite"/>
    </source>
</evidence>
<feature type="compositionally biased region" description="Basic and acidic residues" evidence="1">
    <location>
        <begin position="1"/>
        <end position="23"/>
    </location>
</feature>
<dbReference type="EMBL" id="JAMZDX010000001">
    <property type="protein sequence ID" value="MCP2307803.1"/>
    <property type="molecule type" value="Genomic_DNA"/>
</dbReference>
<feature type="compositionally biased region" description="Basic residues" evidence="1">
    <location>
        <begin position="116"/>
        <end position="126"/>
    </location>
</feature>
<dbReference type="Proteomes" id="UP001206483">
    <property type="component" value="Unassembled WGS sequence"/>
</dbReference>
<protein>
    <submittedName>
        <fullName evidence="2">Uncharacterized protein</fullName>
    </submittedName>
</protein>
<feature type="region of interest" description="Disordered" evidence="1">
    <location>
        <begin position="1"/>
        <end position="43"/>
    </location>
</feature>
<evidence type="ECO:0000313" key="2">
    <source>
        <dbReference type="EMBL" id="MCP2307803.1"/>
    </source>
</evidence>
<feature type="compositionally biased region" description="Basic and acidic residues" evidence="1">
    <location>
        <begin position="105"/>
        <end position="115"/>
    </location>
</feature>
<feature type="region of interest" description="Disordered" evidence="1">
    <location>
        <begin position="105"/>
        <end position="126"/>
    </location>
</feature>
<accession>A0ABT1IRP6</accession>
<proteinExistence type="predicted"/>
<gene>
    <name evidence="2" type="ORF">FHR36_000895</name>
</gene>
<reference evidence="2 3" key="1">
    <citation type="submission" date="2022-06" db="EMBL/GenBank/DDBJ databases">
        <title>Sequencing the genomes of 1000 actinobacteria strains.</title>
        <authorList>
            <person name="Klenk H.-P."/>
        </authorList>
    </citation>
    <scope>NUCLEOTIDE SEQUENCE [LARGE SCALE GENOMIC DNA]</scope>
    <source>
        <strain evidence="2 3">DSM 41656</strain>
    </source>
</reference>
<name>A0ABT1IRP6_9ACTN</name>
<comment type="caution">
    <text evidence="2">The sequence shown here is derived from an EMBL/GenBank/DDBJ whole genome shotgun (WGS) entry which is preliminary data.</text>
</comment>
<organism evidence="2 3">
    <name type="scientific">Kitasatospora paracochleata</name>
    <dbReference type="NCBI Taxonomy" id="58354"/>
    <lineage>
        <taxon>Bacteria</taxon>
        <taxon>Bacillati</taxon>
        <taxon>Actinomycetota</taxon>
        <taxon>Actinomycetes</taxon>
        <taxon>Kitasatosporales</taxon>
        <taxon>Streptomycetaceae</taxon>
        <taxon>Kitasatospora</taxon>
    </lineage>
</organism>
<sequence>MRQRRSPQEKKRLSYLKDRRNDYGENQQSSRRNIPRNRRAAHHELRRAESLALQRLRSYGPTADDADPRIRFGRRRTGRWRKSPDATLAIVVAYRLERRARLGIDRPERSRERLDRVRRHLPPSAR</sequence>
<dbReference type="RefSeq" id="WP_253793945.1">
    <property type="nucleotide sequence ID" value="NZ_BAAAUB010000055.1"/>
</dbReference>